<evidence type="ECO:0000256" key="9">
    <source>
        <dbReference type="SAM" id="Phobius"/>
    </source>
</evidence>
<organism evidence="11 12">
    <name type="scientific">Catellatospora citrea</name>
    <dbReference type="NCBI Taxonomy" id="53366"/>
    <lineage>
        <taxon>Bacteria</taxon>
        <taxon>Bacillati</taxon>
        <taxon>Actinomycetota</taxon>
        <taxon>Actinomycetes</taxon>
        <taxon>Micromonosporales</taxon>
        <taxon>Micromonosporaceae</taxon>
        <taxon>Catellatospora</taxon>
    </lineage>
</organism>
<evidence type="ECO:0000256" key="2">
    <source>
        <dbReference type="ARBA" id="ARBA00022475"/>
    </source>
</evidence>
<comment type="subcellular location">
    <subcellularLocation>
        <location evidence="1">Cell membrane</location>
        <topology evidence="1">Multi-pass membrane protein</topology>
    </subcellularLocation>
</comment>
<dbReference type="Pfam" id="PF20154">
    <property type="entry name" value="LNT_N"/>
    <property type="match status" value="1"/>
</dbReference>
<proteinExistence type="predicted"/>
<feature type="transmembrane region" description="Helical" evidence="9">
    <location>
        <begin position="28"/>
        <end position="50"/>
    </location>
</feature>
<evidence type="ECO:0000256" key="1">
    <source>
        <dbReference type="ARBA" id="ARBA00004651"/>
    </source>
</evidence>
<evidence type="ECO:0000313" key="12">
    <source>
        <dbReference type="Proteomes" id="UP000659904"/>
    </source>
</evidence>
<keyword evidence="7" id="KW-0012">Acyltransferase</keyword>
<keyword evidence="3" id="KW-0808">Transferase</keyword>
<dbReference type="GO" id="GO:0016410">
    <property type="term" value="F:N-acyltransferase activity"/>
    <property type="evidence" value="ECO:0007669"/>
    <property type="project" value="InterPro"/>
</dbReference>
<evidence type="ECO:0000256" key="6">
    <source>
        <dbReference type="ARBA" id="ARBA00023136"/>
    </source>
</evidence>
<sequence length="486" mass="50810">MATELEVAPQRTDPAPAQPGRGRRRGPVALAVVVSAALVWFGTGLAPVPWLTWLAPLPVFAVAGRVSGRAACTSAFLAWAAGSLNMWTYYTVTLEVPAPVVAGFLVLQALAFTGAVALYRALLRRGSPVAAVLAAPAAWAGAEYLVSLFSPGGSFSAIGYTQAEVLPVIQLVSLTGIWGVGFLLMALPAIGAAVSTRRAAWTRLLSTGAVLVVGVAGYGLLRLQDEPVGPSTTVALADVRQTEDSLPIASAEAQRVLESYLGRAAEAGAAGATVLVLPEKLFKVTDAELADLGRSIGGVAARHRITIVIGLTLRDQAGVHNIAMAYGGAGAVRYDKQHLVTGWEDHITAGDRPAWLPGSRTGLAICKDLDHPEPARGYGRHGTTVLLVPALDFDRDGWLHSRIAVVRGVENGITVLRPAGRGRLVAADSRGRLVADAVTGTGSTSATVSVRAGSGGTPYARFGDWFAWLCLVFVVGCLLRLRRSRR</sequence>
<feature type="transmembrane region" description="Helical" evidence="9">
    <location>
        <begin position="100"/>
        <end position="122"/>
    </location>
</feature>
<keyword evidence="12" id="KW-1185">Reference proteome</keyword>
<feature type="transmembrane region" description="Helical" evidence="9">
    <location>
        <begin position="201"/>
        <end position="221"/>
    </location>
</feature>
<feature type="domain" description="CN hydrolase" evidence="10">
    <location>
        <begin position="239"/>
        <end position="450"/>
    </location>
</feature>
<dbReference type="RefSeq" id="WP_120315245.1">
    <property type="nucleotide sequence ID" value="NZ_BONH01000009.1"/>
</dbReference>
<keyword evidence="2" id="KW-1003">Cell membrane</keyword>
<dbReference type="InterPro" id="IPR004563">
    <property type="entry name" value="Apolipo_AcylTrfase"/>
</dbReference>
<comment type="caution">
    <text evidence="11">The sequence shown here is derived from an EMBL/GenBank/DDBJ whole genome shotgun (WGS) entry which is preliminary data.</text>
</comment>
<dbReference type="CDD" id="cd07197">
    <property type="entry name" value="nitrilase"/>
    <property type="match status" value="1"/>
</dbReference>
<dbReference type="Gene3D" id="3.60.110.10">
    <property type="entry name" value="Carbon-nitrogen hydrolase"/>
    <property type="match status" value="1"/>
</dbReference>
<evidence type="ECO:0000256" key="7">
    <source>
        <dbReference type="ARBA" id="ARBA00023315"/>
    </source>
</evidence>
<feature type="region of interest" description="Disordered" evidence="8">
    <location>
        <begin position="1"/>
        <end position="23"/>
    </location>
</feature>
<feature type="transmembrane region" description="Helical" evidence="9">
    <location>
        <begin position="129"/>
        <end position="149"/>
    </location>
</feature>
<dbReference type="PROSITE" id="PS50263">
    <property type="entry name" value="CN_HYDROLASE"/>
    <property type="match status" value="1"/>
</dbReference>
<dbReference type="PANTHER" id="PTHR38686:SF1">
    <property type="entry name" value="APOLIPOPROTEIN N-ACYLTRANSFERASE"/>
    <property type="match status" value="1"/>
</dbReference>
<dbReference type="SUPFAM" id="SSF56317">
    <property type="entry name" value="Carbon-nitrogen hydrolase"/>
    <property type="match status" value="1"/>
</dbReference>
<reference evidence="11 12" key="1">
    <citation type="submission" date="2021-01" db="EMBL/GenBank/DDBJ databases">
        <title>Whole genome shotgun sequence of Catellatospora citrea NBRC 14495.</title>
        <authorList>
            <person name="Komaki H."/>
            <person name="Tamura T."/>
        </authorList>
    </citation>
    <scope>NUCLEOTIDE SEQUENCE [LARGE SCALE GENOMIC DNA]</scope>
    <source>
        <strain evidence="11 12">NBRC 14495</strain>
    </source>
</reference>
<feature type="transmembrane region" description="Helical" evidence="9">
    <location>
        <begin position="465"/>
        <end position="481"/>
    </location>
</feature>
<accession>A0A8J3KDL1</accession>
<dbReference type="Pfam" id="PF00795">
    <property type="entry name" value="CN_hydrolase"/>
    <property type="match status" value="1"/>
</dbReference>
<feature type="transmembrane region" description="Helical" evidence="9">
    <location>
        <begin position="169"/>
        <end position="194"/>
    </location>
</feature>
<keyword evidence="4 9" id="KW-0812">Transmembrane</keyword>
<evidence type="ECO:0000256" key="8">
    <source>
        <dbReference type="SAM" id="MobiDB-lite"/>
    </source>
</evidence>
<dbReference type="GO" id="GO:0042158">
    <property type="term" value="P:lipoprotein biosynthetic process"/>
    <property type="evidence" value="ECO:0007669"/>
    <property type="project" value="InterPro"/>
</dbReference>
<evidence type="ECO:0000259" key="10">
    <source>
        <dbReference type="PROSITE" id="PS50263"/>
    </source>
</evidence>
<dbReference type="InterPro" id="IPR045378">
    <property type="entry name" value="LNT_N"/>
</dbReference>
<evidence type="ECO:0000256" key="5">
    <source>
        <dbReference type="ARBA" id="ARBA00022989"/>
    </source>
</evidence>
<keyword evidence="6 9" id="KW-0472">Membrane</keyword>
<name>A0A8J3KDL1_9ACTN</name>
<dbReference type="PANTHER" id="PTHR38686">
    <property type="entry name" value="APOLIPOPROTEIN N-ACYLTRANSFERASE"/>
    <property type="match status" value="1"/>
</dbReference>
<dbReference type="GO" id="GO:0005886">
    <property type="term" value="C:plasma membrane"/>
    <property type="evidence" value="ECO:0007669"/>
    <property type="project" value="UniProtKB-SubCell"/>
</dbReference>
<dbReference type="EMBL" id="BONH01000009">
    <property type="protein sequence ID" value="GIF97732.1"/>
    <property type="molecule type" value="Genomic_DNA"/>
</dbReference>
<dbReference type="InterPro" id="IPR036526">
    <property type="entry name" value="C-N_Hydrolase_sf"/>
</dbReference>
<evidence type="ECO:0000313" key="11">
    <source>
        <dbReference type="EMBL" id="GIF97732.1"/>
    </source>
</evidence>
<gene>
    <name evidence="11" type="primary">lnt_1</name>
    <name evidence="11" type="ORF">Cci01nite_28260</name>
</gene>
<dbReference type="Proteomes" id="UP000659904">
    <property type="component" value="Unassembled WGS sequence"/>
</dbReference>
<protein>
    <submittedName>
        <fullName evidence="11">Apolipoprotein N-acyltransferase</fullName>
    </submittedName>
</protein>
<evidence type="ECO:0000256" key="4">
    <source>
        <dbReference type="ARBA" id="ARBA00022692"/>
    </source>
</evidence>
<keyword evidence="5 9" id="KW-1133">Transmembrane helix</keyword>
<evidence type="ECO:0000256" key="3">
    <source>
        <dbReference type="ARBA" id="ARBA00022679"/>
    </source>
</evidence>
<dbReference type="InterPro" id="IPR003010">
    <property type="entry name" value="C-N_Hydrolase"/>
</dbReference>
<dbReference type="AlphaFoldDB" id="A0A8J3KDL1"/>